<keyword evidence="1" id="KW-0812">Transmembrane</keyword>
<sequence>MEKFLWSFVSLGMLLLVGFTLIMLHPGRSVYEGAGCLMMIGAMIGAAAIDIRLRSPQLRKFHRHS</sequence>
<name>A0ABW4JIQ9_9BACL</name>
<reference evidence="3" key="1">
    <citation type="journal article" date="2019" name="Int. J. Syst. Evol. Microbiol.">
        <title>The Global Catalogue of Microorganisms (GCM) 10K type strain sequencing project: providing services to taxonomists for standard genome sequencing and annotation.</title>
        <authorList>
            <consortium name="The Broad Institute Genomics Platform"/>
            <consortium name="The Broad Institute Genome Sequencing Center for Infectious Disease"/>
            <person name="Wu L."/>
            <person name="Ma J."/>
        </authorList>
    </citation>
    <scope>NUCLEOTIDE SEQUENCE [LARGE SCALE GENOMIC DNA]</scope>
    <source>
        <strain evidence="3">CGMCC 1.12286</strain>
    </source>
</reference>
<evidence type="ECO:0000256" key="1">
    <source>
        <dbReference type="SAM" id="Phobius"/>
    </source>
</evidence>
<keyword evidence="1" id="KW-0472">Membrane</keyword>
<dbReference type="EMBL" id="JBHUCX010000035">
    <property type="protein sequence ID" value="MFD1675859.1"/>
    <property type="molecule type" value="Genomic_DNA"/>
</dbReference>
<dbReference type="RefSeq" id="WP_377943739.1">
    <property type="nucleotide sequence ID" value="NZ_JBHUCX010000035.1"/>
</dbReference>
<accession>A0ABW4JIQ9</accession>
<keyword evidence="3" id="KW-1185">Reference proteome</keyword>
<gene>
    <name evidence="2" type="ORF">ACFSB2_14240</name>
</gene>
<evidence type="ECO:0000313" key="3">
    <source>
        <dbReference type="Proteomes" id="UP001597079"/>
    </source>
</evidence>
<feature type="transmembrane region" description="Helical" evidence="1">
    <location>
        <begin position="5"/>
        <end position="24"/>
    </location>
</feature>
<keyword evidence="1" id="KW-1133">Transmembrane helix</keyword>
<proteinExistence type="predicted"/>
<feature type="transmembrane region" description="Helical" evidence="1">
    <location>
        <begin position="30"/>
        <end position="53"/>
    </location>
</feature>
<dbReference type="Proteomes" id="UP001597079">
    <property type="component" value="Unassembled WGS sequence"/>
</dbReference>
<organism evidence="2 3">
    <name type="scientific">Alicyclobacillus fodiniaquatilis</name>
    <dbReference type="NCBI Taxonomy" id="1661150"/>
    <lineage>
        <taxon>Bacteria</taxon>
        <taxon>Bacillati</taxon>
        <taxon>Bacillota</taxon>
        <taxon>Bacilli</taxon>
        <taxon>Bacillales</taxon>
        <taxon>Alicyclobacillaceae</taxon>
        <taxon>Alicyclobacillus</taxon>
    </lineage>
</organism>
<evidence type="ECO:0000313" key="2">
    <source>
        <dbReference type="EMBL" id="MFD1675859.1"/>
    </source>
</evidence>
<comment type="caution">
    <text evidence="2">The sequence shown here is derived from an EMBL/GenBank/DDBJ whole genome shotgun (WGS) entry which is preliminary data.</text>
</comment>
<protein>
    <submittedName>
        <fullName evidence="2">Uncharacterized protein</fullName>
    </submittedName>
</protein>